<evidence type="ECO:0000256" key="2">
    <source>
        <dbReference type="ARBA" id="ARBA00022840"/>
    </source>
</evidence>
<dbReference type="Pfam" id="PF00069">
    <property type="entry name" value="Pkinase"/>
    <property type="match status" value="1"/>
</dbReference>
<evidence type="ECO:0000259" key="7">
    <source>
        <dbReference type="PROSITE" id="PS50011"/>
    </source>
</evidence>
<dbReference type="InterPro" id="IPR017441">
    <property type="entry name" value="Protein_kinase_ATP_BS"/>
</dbReference>
<reference evidence="8 9" key="1">
    <citation type="submission" date="2018-06" db="EMBL/GenBank/DDBJ databases">
        <title>Comparative genomics of downy mildews reveals potential adaptations to biotrophy.</title>
        <authorList>
            <person name="Fletcher K."/>
            <person name="Klosterman S.J."/>
            <person name="Derevnina L."/>
            <person name="Martin F."/>
            <person name="Koike S."/>
            <person name="Reyes Chin-Wo S."/>
            <person name="Mou B."/>
            <person name="Michelmore R."/>
        </authorList>
    </citation>
    <scope>NUCLEOTIDE SEQUENCE [LARGE SCALE GENOMIC DNA]</scope>
    <source>
        <strain evidence="8 9">R13</strain>
    </source>
</reference>
<evidence type="ECO:0000256" key="4">
    <source>
        <dbReference type="SAM" id="MobiDB-lite"/>
    </source>
</evidence>
<feature type="region of interest" description="Disordered" evidence="4">
    <location>
        <begin position="364"/>
        <end position="407"/>
    </location>
</feature>
<dbReference type="GO" id="GO:0004674">
    <property type="term" value="F:protein serine/threonine kinase activity"/>
    <property type="evidence" value="ECO:0007669"/>
    <property type="project" value="TreeGrafter"/>
</dbReference>
<feature type="signal peptide" evidence="6">
    <location>
        <begin position="1"/>
        <end position="22"/>
    </location>
</feature>
<dbReference type="AlphaFoldDB" id="A0A3R7XWA5"/>
<dbReference type="InterPro" id="IPR000719">
    <property type="entry name" value="Prot_kinase_dom"/>
</dbReference>
<accession>A0A3R7XWA5</accession>
<dbReference type="Gene3D" id="3.30.200.20">
    <property type="entry name" value="Phosphorylase Kinase, domain 1"/>
    <property type="match status" value="1"/>
</dbReference>
<evidence type="ECO:0000256" key="6">
    <source>
        <dbReference type="SAM" id="SignalP"/>
    </source>
</evidence>
<sequence length="789" mass="87842">MLRVPWLGAIVLTSSGSLSVLADYSTVEIYTDANCKSIPLVVTLEMTNSTCTTNDACIATEINDSAYYFAQRCATDRLKYTSSLFTGAKYLMIDGFTKEGCQSYARSNVFLAAGTCQLASYVGTRSGIATLFNDGSAFMTIYNDAACGTKAQTFDLNASTIRDHTCYRGYNKFYTSEHTGIDLESASSDSGYTRTTTMSTNTSKMGTGGLLGIVLVCLLIVVLPAVLIYRKVRQTKQKEKRDSPRTQSRDVALASDKFDNEERYAPDMSPKVDSRTTFSSQIKGSAPGRRDIELSYDRLRSDGQRETPVHFQKDEQRSRKLRGEERRSGGRWHSESFRGDSVGCNDQLYPNELGTTSVRENRLQREGLSDNPVHSNSIYTYCPSSERMHEESQRNERQRVDDQVRSSQGFSNIVRSGRMQIVDLHSPQLPNDPVQSNGVRGTEERSGQPIHAQKLRGPVTADSVCEDDVILSSRIPRDSVFVENLIGRGGYGEVYKGTYNGRVVAVKMLFPETRKSTRHVTEFLTEVKMIAVMDHPRVVKFVGVSWNNLMDLCVVTEYMAGGDLRAWLSDRADNNGLVGFDYTKMKIAMHVVHALAYLHSLTPSVIHRDLKSRNILLNENQDAKLADFGASREQVDRTMTAGVGTSLWIAPEVMMGERYDEKADMFSFGVVLSELDSQQTPYSHVKENNPTGRKMPETAILQLVAIGKLRVEFSLGAHKGVVQLGIACTVIDPTERPTAAEALQKLQVILGKEAKRQLIKSNDSKRHFLRCTHAIAGKWSLSNSRKDIQ</sequence>
<dbReference type="VEuPathDB" id="FungiDB:DD237_005823"/>
<proteinExistence type="predicted"/>
<gene>
    <name evidence="8" type="ORF">DD237_005823</name>
</gene>
<dbReference type="PANTHER" id="PTHR44329:SF214">
    <property type="entry name" value="PROTEIN KINASE DOMAIN-CONTAINING PROTEIN"/>
    <property type="match status" value="1"/>
</dbReference>
<feature type="region of interest" description="Disordered" evidence="4">
    <location>
        <begin position="234"/>
        <end position="352"/>
    </location>
</feature>
<dbReference type="GO" id="GO:0005524">
    <property type="term" value="F:ATP binding"/>
    <property type="evidence" value="ECO:0007669"/>
    <property type="project" value="UniProtKB-UniRule"/>
</dbReference>
<evidence type="ECO:0000256" key="1">
    <source>
        <dbReference type="ARBA" id="ARBA00022741"/>
    </source>
</evidence>
<dbReference type="SUPFAM" id="SSF56112">
    <property type="entry name" value="Protein kinase-like (PK-like)"/>
    <property type="match status" value="1"/>
</dbReference>
<feature type="compositionally biased region" description="Basic and acidic residues" evidence="4">
    <location>
        <begin position="288"/>
        <end position="338"/>
    </location>
</feature>
<dbReference type="InterPro" id="IPR051681">
    <property type="entry name" value="Ser/Thr_Kinases-Pseudokinases"/>
</dbReference>
<feature type="chain" id="PRO_5018657790" description="Protein kinase domain-containing protein" evidence="6">
    <location>
        <begin position="23"/>
        <end position="789"/>
    </location>
</feature>
<feature type="compositionally biased region" description="Basic and acidic residues" evidence="4">
    <location>
        <begin position="256"/>
        <end position="274"/>
    </location>
</feature>
<feature type="binding site" evidence="3">
    <location>
        <position position="507"/>
    </location>
    <ligand>
        <name>ATP</name>
        <dbReference type="ChEBI" id="CHEBI:30616"/>
    </ligand>
</feature>
<feature type="compositionally biased region" description="Basic and acidic residues" evidence="4">
    <location>
        <begin position="236"/>
        <end position="248"/>
    </location>
</feature>
<evidence type="ECO:0000313" key="8">
    <source>
        <dbReference type="EMBL" id="RQM15318.1"/>
    </source>
</evidence>
<dbReference type="InterPro" id="IPR011009">
    <property type="entry name" value="Kinase-like_dom_sf"/>
</dbReference>
<feature type="transmembrane region" description="Helical" evidence="5">
    <location>
        <begin position="208"/>
        <end position="229"/>
    </location>
</feature>
<keyword evidence="5" id="KW-0472">Membrane</keyword>
<dbReference type="PROSITE" id="PS50011">
    <property type="entry name" value="PROTEIN_KINASE_DOM"/>
    <property type="match status" value="1"/>
</dbReference>
<dbReference type="PROSITE" id="PS00107">
    <property type="entry name" value="PROTEIN_KINASE_ATP"/>
    <property type="match status" value="1"/>
</dbReference>
<dbReference type="Gene3D" id="1.10.510.10">
    <property type="entry name" value="Transferase(Phosphotransferase) domain 1"/>
    <property type="match status" value="1"/>
</dbReference>
<keyword evidence="6" id="KW-0732">Signal</keyword>
<dbReference type="PROSITE" id="PS00108">
    <property type="entry name" value="PROTEIN_KINASE_ST"/>
    <property type="match status" value="1"/>
</dbReference>
<organism evidence="8 9">
    <name type="scientific">Peronospora effusa</name>
    <dbReference type="NCBI Taxonomy" id="542832"/>
    <lineage>
        <taxon>Eukaryota</taxon>
        <taxon>Sar</taxon>
        <taxon>Stramenopiles</taxon>
        <taxon>Oomycota</taxon>
        <taxon>Peronosporomycetes</taxon>
        <taxon>Peronosporales</taxon>
        <taxon>Peronosporaceae</taxon>
        <taxon>Peronospora</taxon>
    </lineage>
</organism>
<protein>
    <recommendedName>
        <fullName evidence="7">Protein kinase domain-containing protein</fullName>
    </recommendedName>
</protein>
<comment type="caution">
    <text evidence="8">The sequence shown here is derived from an EMBL/GenBank/DDBJ whole genome shotgun (WGS) entry which is preliminary data.</text>
</comment>
<feature type="domain" description="Protein kinase" evidence="7">
    <location>
        <begin position="480"/>
        <end position="750"/>
    </location>
</feature>
<evidence type="ECO:0000256" key="3">
    <source>
        <dbReference type="PROSITE-ProRule" id="PRU10141"/>
    </source>
</evidence>
<keyword evidence="1 3" id="KW-0547">Nucleotide-binding</keyword>
<dbReference type="Proteomes" id="UP000286097">
    <property type="component" value="Unassembled WGS sequence"/>
</dbReference>
<evidence type="ECO:0000256" key="5">
    <source>
        <dbReference type="SAM" id="Phobius"/>
    </source>
</evidence>
<keyword evidence="5" id="KW-1133">Transmembrane helix</keyword>
<dbReference type="SMART" id="SM00220">
    <property type="entry name" value="S_TKc"/>
    <property type="match status" value="1"/>
</dbReference>
<evidence type="ECO:0000313" key="9">
    <source>
        <dbReference type="Proteomes" id="UP000286097"/>
    </source>
</evidence>
<dbReference type="InterPro" id="IPR008271">
    <property type="entry name" value="Ser/Thr_kinase_AS"/>
</dbReference>
<feature type="region of interest" description="Disordered" evidence="4">
    <location>
        <begin position="425"/>
        <end position="458"/>
    </location>
</feature>
<feature type="compositionally biased region" description="Basic and acidic residues" evidence="4">
    <location>
        <begin position="386"/>
        <end position="404"/>
    </location>
</feature>
<name>A0A3R7XWA5_9STRA</name>
<keyword evidence="5" id="KW-0812">Transmembrane</keyword>
<dbReference type="PANTHER" id="PTHR44329">
    <property type="entry name" value="SERINE/THREONINE-PROTEIN KINASE TNNI3K-RELATED"/>
    <property type="match status" value="1"/>
</dbReference>
<dbReference type="EMBL" id="QKXF01000161">
    <property type="protein sequence ID" value="RQM15318.1"/>
    <property type="molecule type" value="Genomic_DNA"/>
</dbReference>
<feature type="compositionally biased region" description="Polar residues" evidence="4">
    <location>
        <begin position="372"/>
        <end position="383"/>
    </location>
</feature>
<keyword evidence="2 3" id="KW-0067">ATP-binding</keyword>